<proteinExistence type="predicted"/>
<feature type="compositionally biased region" description="Basic residues" evidence="1">
    <location>
        <begin position="300"/>
        <end position="318"/>
    </location>
</feature>
<name>A0ABQ9XNY2_9EUKA</name>
<dbReference type="Proteomes" id="UP001281761">
    <property type="component" value="Unassembled WGS sequence"/>
</dbReference>
<feature type="compositionally biased region" description="Low complexity" evidence="1">
    <location>
        <begin position="593"/>
        <end position="618"/>
    </location>
</feature>
<feature type="compositionally biased region" description="Low complexity" evidence="1">
    <location>
        <begin position="409"/>
        <end position="435"/>
    </location>
</feature>
<dbReference type="PANTHER" id="PTHR46500">
    <property type="entry name" value="CILIA- AND FLAGELLA-ASSOCIATED PROTEIN 221"/>
    <property type="match status" value="1"/>
</dbReference>
<keyword evidence="3" id="KW-1185">Reference proteome</keyword>
<feature type="region of interest" description="Disordered" evidence="1">
    <location>
        <begin position="636"/>
        <end position="655"/>
    </location>
</feature>
<reference evidence="2 3" key="1">
    <citation type="journal article" date="2022" name="bioRxiv">
        <title>Genomics of Preaxostyla Flagellates Illuminates Evolutionary Transitions and the Path Towards Mitochondrial Loss.</title>
        <authorList>
            <person name="Novak L.V.F."/>
            <person name="Treitli S.C."/>
            <person name="Pyrih J."/>
            <person name="Halakuc P."/>
            <person name="Pipaliya S.V."/>
            <person name="Vacek V."/>
            <person name="Brzon O."/>
            <person name="Soukal P."/>
            <person name="Eme L."/>
            <person name="Dacks J.B."/>
            <person name="Karnkowska A."/>
            <person name="Elias M."/>
            <person name="Hampl V."/>
        </authorList>
    </citation>
    <scope>NUCLEOTIDE SEQUENCE [LARGE SCALE GENOMIC DNA]</scope>
    <source>
        <strain evidence="2">NAU3</strain>
        <tissue evidence="2">Gut</tissue>
    </source>
</reference>
<feature type="compositionally biased region" description="Low complexity" evidence="1">
    <location>
        <begin position="319"/>
        <end position="333"/>
    </location>
</feature>
<gene>
    <name evidence="2" type="ORF">BLNAU_13056</name>
</gene>
<dbReference type="EMBL" id="JARBJD010000110">
    <property type="protein sequence ID" value="KAK2951956.1"/>
    <property type="molecule type" value="Genomic_DNA"/>
</dbReference>
<evidence type="ECO:0000313" key="3">
    <source>
        <dbReference type="Proteomes" id="UP001281761"/>
    </source>
</evidence>
<dbReference type="InterPro" id="IPR029676">
    <property type="entry name" value="CFAP221"/>
</dbReference>
<dbReference type="PANTHER" id="PTHR46500:SF1">
    <property type="entry name" value="CILIA- AND FLAGELLA-ASSOCIATED PROTEIN 221"/>
    <property type="match status" value="1"/>
</dbReference>
<feature type="compositionally biased region" description="Low complexity" evidence="1">
    <location>
        <begin position="513"/>
        <end position="555"/>
    </location>
</feature>
<dbReference type="InterPro" id="IPR013783">
    <property type="entry name" value="Ig-like_fold"/>
</dbReference>
<feature type="compositionally biased region" description="Low complexity" evidence="1">
    <location>
        <begin position="446"/>
        <end position="505"/>
    </location>
</feature>
<organism evidence="2 3">
    <name type="scientific">Blattamonas nauphoetae</name>
    <dbReference type="NCBI Taxonomy" id="2049346"/>
    <lineage>
        <taxon>Eukaryota</taxon>
        <taxon>Metamonada</taxon>
        <taxon>Preaxostyla</taxon>
        <taxon>Oxymonadida</taxon>
        <taxon>Blattamonas</taxon>
    </lineage>
</organism>
<sequence length="759" mass="82460">MNQANSFTTEHFLVTPTALEYYFDRLKFRTACKLVIKNHSSLRLPVEVVPPKSSMFEFFSPKQTFFDPGIVTTFFPSFTATSFTSYRDNFLIKVDGTTLTLPVIAMPAYKRVLLPPIINFGEVEQDHTSILTYQFESTHNQEYPFTIDTGGLHPSVTVSPTSGIIPSEGHITITISFTHTPDARVTDGHLGKLFIRGKGIATRSSTISYVCPRRDDFFLTTLIPSSVLKGRKLAKTSRLSSTSFRTSSGSSNTHSTASFSFSISALSYDDDISFNPYEYERQLAEEKERPPKPKPEKSSSHSKSRKSSSKHKHKHRSSSKNNSSSNSQSHSSMSSYDLSSDFSSLSKLSSQSFGFSFSSSGESSDISSFLTGSDNQSFQTSLLSTTTGTFTTALTNLTSDLGSETGFGSKTSSISPISSFTTPHSSQTQSSTLSTGRETDSTRKPSTSTTALSYSTSTEVGTLPSFISNSSSPSSPLDSSSLPSATPLTSTDTPLSTTTSSTSRTKSSDRVQTSSPHTPTSTTPSTHTTSRTPSSSTHPFLQESTSFSIVSSSSVSDKRQSSTANEAPQEPPVHPLFLSTLVATSSRPVLHFTASDSGSSSSNSITPSSGFSSSSTTSLENNPLYQNAMLHRQIPMGNGRRLNGGDSSYPPRNPRSNFMYIANGGKRARKRDFVVTVTLHRSDQHFSTQGAPDNAISFNSALSLVIKRFLRYVRRIDAVERVESGIGLQVNNKREMERVVGGENGRIIGDWKVKVQFGT</sequence>
<comment type="caution">
    <text evidence="2">The sequence shown here is derived from an EMBL/GenBank/DDBJ whole genome shotgun (WGS) entry which is preliminary data.</text>
</comment>
<feature type="region of interest" description="Disordered" evidence="1">
    <location>
        <begin position="399"/>
        <end position="573"/>
    </location>
</feature>
<evidence type="ECO:0000313" key="2">
    <source>
        <dbReference type="EMBL" id="KAK2951956.1"/>
    </source>
</evidence>
<dbReference type="Gene3D" id="2.60.40.10">
    <property type="entry name" value="Immunoglobulins"/>
    <property type="match status" value="1"/>
</dbReference>
<accession>A0ABQ9XNY2</accession>
<protein>
    <submittedName>
        <fullName evidence="2">Uncharacterized protein</fullName>
    </submittedName>
</protein>
<feature type="region of interest" description="Disordered" evidence="1">
    <location>
        <begin position="282"/>
        <end position="333"/>
    </location>
</feature>
<feature type="compositionally biased region" description="Basic and acidic residues" evidence="1">
    <location>
        <begin position="282"/>
        <end position="299"/>
    </location>
</feature>
<evidence type="ECO:0000256" key="1">
    <source>
        <dbReference type="SAM" id="MobiDB-lite"/>
    </source>
</evidence>
<feature type="region of interest" description="Disordered" evidence="1">
    <location>
        <begin position="593"/>
        <end position="620"/>
    </location>
</feature>